<comment type="caution">
    <text evidence="1">The sequence shown here is derived from an EMBL/GenBank/DDBJ whole genome shotgun (WGS) entry which is preliminary data.</text>
</comment>
<dbReference type="Proteomes" id="UP001227268">
    <property type="component" value="Unassembled WGS sequence"/>
</dbReference>
<protein>
    <submittedName>
        <fullName evidence="1">Uncharacterized protein</fullName>
    </submittedName>
</protein>
<name>A0ACC2VY70_9TREE</name>
<proteinExistence type="predicted"/>
<reference evidence="1" key="1">
    <citation type="submission" date="2023-04" db="EMBL/GenBank/DDBJ databases">
        <title>Draft Genome sequencing of Naganishia species isolated from polar environments using Oxford Nanopore Technology.</title>
        <authorList>
            <person name="Leo P."/>
            <person name="Venkateswaran K."/>
        </authorList>
    </citation>
    <scope>NUCLEOTIDE SEQUENCE</scope>
    <source>
        <strain evidence="1">MNA-CCFEE 5423</strain>
    </source>
</reference>
<gene>
    <name evidence="1" type="ORF">QFC21_002201</name>
</gene>
<keyword evidence="2" id="KW-1185">Reference proteome</keyword>
<dbReference type="EMBL" id="JASBWT010000006">
    <property type="protein sequence ID" value="KAJ9103741.1"/>
    <property type="molecule type" value="Genomic_DNA"/>
</dbReference>
<organism evidence="1 2">
    <name type="scientific">Naganishia friedmannii</name>
    <dbReference type="NCBI Taxonomy" id="89922"/>
    <lineage>
        <taxon>Eukaryota</taxon>
        <taxon>Fungi</taxon>
        <taxon>Dikarya</taxon>
        <taxon>Basidiomycota</taxon>
        <taxon>Agaricomycotina</taxon>
        <taxon>Tremellomycetes</taxon>
        <taxon>Filobasidiales</taxon>
        <taxon>Filobasidiaceae</taxon>
        <taxon>Naganishia</taxon>
    </lineage>
</organism>
<accession>A0ACC2VY70</accession>
<evidence type="ECO:0000313" key="2">
    <source>
        <dbReference type="Proteomes" id="UP001227268"/>
    </source>
</evidence>
<sequence>MSANNPNNFIPLLPGFTMEQMQQMVIAAVQSVAQQTSVYLASVPVAPLSSSQRQATGLATIPDVDDGDDNGDRVSYPNPDSPGDYDIIYTAPPASPGNGYHFIEIEVRDYNQYSKMQPMKLKARQVAKEFSLRESPEVLPWLISRQHELGLILTTYRDIRSLMLDFGITPSALEPGNKTVFGGLSAQALLALEPLTLRFEPALEPVRAPQELFFVTQSSAVLKRFPQLKSLKIILHSDPRSRKVRLRNENQATCEWIPKCLTFPHTRMEALALLMPNPKDIATYVENHRRPDAVAIRPGGKQDGVSNLDAGGLDDEGARYARRATMGPL</sequence>
<evidence type="ECO:0000313" key="1">
    <source>
        <dbReference type="EMBL" id="KAJ9103741.1"/>
    </source>
</evidence>